<evidence type="ECO:0000256" key="1">
    <source>
        <dbReference type="ARBA" id="ARBA00010641"/>
    </source>
</evidence>
<evidence type="ECO:0000259" key="5">
    <source>
        <dbReference type="Pfam" id="PF04542"/>
    </source>
</evidence>
<dbReference type="EMBL" id="JADJEV010000003">
    <property type="protein sequence ID" value="MBK6973736.1"/>
    <property type="molecule type" value="Genomic_DNA"/>
</dbReference>
<evidence type="ECO:0000256" key="2">
    <source>
        <dbReference type="ARBA" id="ARBA00023015"/>
    </source>
</evidence>
<dbReference type="SUPFAM" id="SSF88946">
    <property type="entry name" value="Sigma2 domain of RNA polymerase sigma factors"/>
    <property type="match status" value="1"/>
</dbReference>
<dbReference type="InterPro" id="IPR014284">
    <property type="entry name" value="RNA_pol_sigma-70_dom"/>
</dbReference>
<dbReference type="Proteomes" id="UP000807785">
    <property type="component" value="Unassembled WGS sequence"/>
</dbReference>
<proteinExistence type="inferred from homology"/>
<evidence type="ECO:0000313" key="8">
    <source>
        <dbReference type="Proteomes" id="UP000807785"/>
    </source>
</evidence>
<reference evidence="7" key="1">
    <citation type="submission" date="2020-10" db="EMBL/GenBank/DDBJ databases">
        <title>Connecting structure to function with the recovery of over 1000 high-quality activated sludge metagenome-assembled genomes encoding full-length rRNA genes using long-read sequencing.</title>
        <authorList>
            <person name="Singleton C.M."/>
            <person name="Petriglieri F."/>
            <person name="Kristensen J.M."/>
            <person name="Kirkegaard R.H."/>
            <person name="Michaelsen T.Y."/>
            <person name="Andersen M.H."/>
            <person name="Karst S.M."/>
            <person name="Dueholm M.S."/>
            <person name="Nielsen P.H."/>
            <person name="Albertsen M."/>
        </authorList>
    </citation>
    <scope>NUCLEOTIDE SEQUENCE</scope>
    <source>
        <strain evidence="7">Bjer_18-Q3-R1-45_BAT3C.347</strain>
    </source>
</reference>
<gene>
    <name evidence="7" type="ORF">IPH26_12600</name>
</gene>
<name>A0A9D7HRQ0_9PROT</name>
<dbReference type="NCBIfam" id="TIGR02937">
    <property type="entry name" value="sigma70-ECF"/>
    <property type="match status" value="1"/>
</dbReference>
<dbReference type="CDD" id="cd06171">
    <property type="entry name" value="Sigma70_r4"/>
    <property type="match status" value="1"/>
</dbReference>
<feature type="domain" description="RNA polymerase sigma factor 70 region 4 type 2" evidence="6">
    <location>
        <begin position="128"/>
        <end position="180"/>
    </location>
</feature>
<dbReference type="InterPro" id="IPR007627">
    <property type="entry name" value="RNA_pol_sigma70_r2"/>
</dbReference>
<dbReference type="InterPro" id="IPR013325">
    <property type="entry name" value="RNA_pol_sigma_r2"/>
</dbReference>
<evidence type="ECO:0000256" key="3">
    <source>
        <dbReference type="ARBA" id="ARBA00023082"/>
    </source>
</evidence>
<evidence type="ECO:0000259" key="6">
    <source>
        <dbReference type="Pfam" id="PF08281"/>
    </source>
</evidence>
<dbReference type="InterPro" id="IPR013249">
    <property type="entry name" value="RNA_pol_sigma70_r4_t2"/>
</dbReference>
<dbReference type="GO" id="GO:0003677">
    <property type="term" value="F:DNA binding"/>
    <property type="evidence" value="ECO:0007669"/>
    <property type="project" value="InterPro"/>
</dbReference>
<accession>A0A9D7HRQ0</accession>
<dbReference type="InterPro" id="IPR039425">
    <property type="entry name" value="RNA_pol_sigma-70-like"/>
</dbReference>
<feature type="domain" description="RNA polymerase sigma-70 region 2" evidence="5">
    <location>
        <begin position="31"/>
        <end position="97"/>
    </location>
</feature>
<dbReference type="Gene3D" id="1.10.1740.10">
    <property type="match status" value="1"/>
</dbReference>
<keyword evidence="3" id="KW-0731">Sigma factor</keyword>
<keyword evidence="2" id="KW-0805">Transcription regulation</keyword>
<dbReference type="Gene3D" id="1.10.10.10">
    <property type="entry name" value="Winged helix-like DNA-binding domain superfamily/Winged helix DNA-binding domain"/>
    <property type="match status" value="1"/>
</dbReference>
<protein>
    <submittedName>
        <fullName evidence="7">Sigma-70 family RNA polymerase sigma factor</fullName>
    </submittedName>
</protein>
<dbReference type="AlphaFoldDB" id="A0A9D7HRQ0"/>
<evidence type="ECO:0000313" key="7">
    <source>
        <dbReference type="EMBL" id="MBK6973736.1"/>
    </source>
</evidence>
<dbReference type="Pfam" id="PF08281">
    <property type="entry name" value="Sigma70_r4_2"/>
    <property type="match status" value="1"/>
</dbReference>
<dbReference type="InterPro" id="IPR013324">
    <property type="entry name" value="RNA_pol_sigma_r3/r4-like"/>
</dbReference>
<dbReference type="GO" id="GO:0016987">
    <property type="term" value="F:sigma factor activity"/>
    <property type="evidence" value="ECO:0007669"/>
    <property type="project" value="UniProtKB-KW"/>
</dbReference>
<dbReference type="PANTHER" id="PTHR43133">
    <property type="entry name" value="RNA POLYMERASE ECF-TYPE SIGMA FACTO"/>
    <property type="match status" value="1"/>
</dbReference>
<organism evidence="7 8">
    <name type="scientific">Candidatus Methylophosphatis roskildensis</name>
    <dbReference type="NCBI Taxonomy" id="2899263"/>
    <lineage>
        <taxon>Bacteria</taxon>
        <taxon>Pseudomonadati</taxon>
        <taxon>Pseudomonadota</taxon>
        <taxon>Betaproteobacteria</taxon>
        <taxon>Nitrosomonadales</taxon>
        <taxon>Sterolibacteriaceae</taxon>
        <taxon>Candidatus Methylophosphatis</taxon>
    </lineage>
</organism>
<keyword evidence="4" id="KW-0804">Transcription</keyword>
<dbReference type="GO" id="GO:0006352">
    <property type="term" value="P:DNA-templated transcription initiation"/>
    <property type="evidence" value="ECO:0007669"/>
    <property type="project" value="InterPro"/>
</dbReference>
<dbReference type="PANTHER" id="PTHR43133:SF32">
    <property type="entry name" value="BLR3042 PROTEIN"/>
    <property type="match status" value="1"/>
</dbReference>
<evidence type="ECO:0000256" key="4">
    <source>
        <dbReference type="ARBA" id="ARBA00023163"/>
    </source>
</evidence>
<sequence>MTTRNTDPDEQRIRAQLVAVERGDQPAMQQLYGSFNRRVFAFALNRLNDRAEAEEVTIDTLLEVWKNPQRFRGESRFSTWLLGIAHHKVVDRLRSRRNDHVPVDAHAELIEDQALRPDQMVEAADQRRMLTDCMDKLPDEQRECLYLVLLEGLSLDEVARIQSCPENTVKTRLFHARQKMKSCLGRLEAWSN</sequence>
<dbReference type="SUPFAM" id="SSF88659">
    <property type="entry name" value="Sigma3 and sigma4 domains of RNA polymerase sigma factors"/>
    <property type="match status" value="1"/>
</dbReference>
<dbReference type="InterPro" id="IPR036388">
    <property type="entry name" value="WH-like_DNA-bd_sf"/>
</dbReference>
<comment type="caution">
    <text evidence="7">The sequence shown here is derived from an EMBL/GenBank/DDBJ whole genome shotgun (WGS) entry which is preliminary data.</text>
</comment>
<comment type="similarity">
    <text evidence="1">Belongs to the sigma-70 factor family. ECF subfamily.</text>
</comment>
<dbReference type="Pfam" id="PF04542">
    <property type="entry name" value="Sigma70_r2"/>
    <property type="match status" value="1"/>
</dbReference>